<dbReference type="PROSITE" id="PS50022">
    <property type="entry name" value="FA58C_3"/>
    <property type="match status" value="1"/>
</dbReference>
<dbReference type="InterPro" id="IPR005084">
    <property type="entry name" value="CBM6"/>
</dbReference>
<dbReference type="Gene3D" id="2.60.120.260">
    <property type="entry name" value="Galactose-binding domain-like"/>
    <property type="match status" value="2"/>
</dbReference>
<comment type="similarity">
    <text evidence="2">Belongs to the fucolectin family.</text>
</comment>
<evidence type="ECO:0000313" key="13">
    <source>
        <dbReference type="Proteomes" id="UP000256779"/>
    </source>
</evidence>
<evidence type="ECO:0000256" key="3">
    <source>
        <dbReference type="ARBA" id="ARBA00011233"/>
    </source>
</evidence>
<name>A0A3D9L1X8_MARFU</name>
<dbReference type="Pfam" id="PF22633">
    <property type="entry name" value="F5_F8_type_C_2"/>
    <property type="match status" value="1"/>
</dbReference>
<comment type="function">
    <text evidence="1">Acts as a defensive agent. Recognizes blood group fucosylated oligosaccharides including A, B, H and Lewis B-type antigens. Does not recognize Lewis A antigen and has low affinity for monovalent haptens.</text>
</comment>
<accession>A0A3D9L1X8</accession>
<dbReference type="InterPro" id="IPR026444">
    <property type="entry name" value="Secre_tail"/>
</dbReference>
<dbReference type="SMART" id="SM00607">
    <property type="entry name" value="FTP"/>
    <property type="match status" value="1"/>
</dbReference>
<dbReference type="InterPro" id="IPR051941">
    <property type="entry name" value="BG_Antigen-Binding_Lectin"/>
</dbReference>
<dbReference type="SUPFAM" id="SSF48230">
    <property type="entry name" value="Chondroitin AC/alginate lyase"/>
    <property type="match status" value="1"/>
</dbReference>
<organism evidence="12 13">
    <name type="scientific">Marinoscillum furvescens DSM 4134</name>
    <dbReference type="NCBI Taxonomy" id="1122208"/>
    <lineage>
        <taxon>Bacteria</taxon>
        <taxon>Pseudomonadati</taxon>
        <taxon>Bacteroidota</taxon>
        <taxon>Cytophagia</taxon>
        <taxon>Cytophagales</taxon>
        <taxon>Reichenbachiellaceae</taxon>
        <taxon>Marinoscillum</taxon>
    </lineage>
</organism>
<dbReference type="CDD" id="cd04080">
    <property type="entry name" value="CBM6_cellulase-like"/>
    <property type="match status" value="1"/>
</dbReference>
<evidence type="ECO:0000256" key="2">
    <source>
        <dbReference type="ARBA" id="ARBA00010147"/>
    </source>
</evidence>
<dbReference type="GO" id="GO:0010185">
    <property type="term" value="P:regulation of cellular defense response"/>
    <property type="evidence" value="ECO:0007669"/>
    <property type="project" value="UniProtKB-ARBA"/>
</dbReference>
<dbReference type="GO" id="GO:0016829">
    <property type="term" value="F:lyase activity"/>
    <property type="evidence" value="ECO:0007669"/>
    <property type="project" value="UniProtKB-KW"/>
</dbReference>
<dbReference type="Gene3D" id="2.60.40.1080">
    <property type="match status" value="2"/>
</dbReference>
<keyword evidence="13" id="KW-1185">Reference proteome</keyword>
<dbReference type="InterPro" id="IPR006584">
    <property type="entry name" value="Cellulose-bd_IV"/>
</dbReference>
<dbReference type="Proteomes" id="UP000256779">
    <property type="component" value="Unassembled WGS sequence"/>
</dbReference>
<dbReference type="RefSeq" id="WP_170147986.1">
    <property type="nucleotide sequence ID" value="NZ_QREG01000010.1"/>
</dbReference>
<dbReference type="Pfam" id="PF03422">
    <property type="entry name" value="CBM_6"/>
    <property type="match status" value="1"/>
</dbReference>
<dbReference type="Gene3D" id="1.50.10.100">
    <property type="entry name" value="Chondroitin AC/alginate lyase"/>
    <property type="match status" value="1"/>
</dbReference>
<dbReference type="InterPro" id="IPR008397">
    <property type="entry name" value="Alginate_lyase_dom"/>
</dbReference>
<comment type="subunit">
    <text evidence="3">Homotrimer.</text>
</comment>
<feature type="domain" description="F5/8 type C" evidence="10">
    <location>
        <begin position="624"/>
        <end position="774"/>
    </location>
</feature>
<dbReference type="AlphaFoldDB" id="A0A3D9L1X8"/>
<proteinExistence type="inferred from homology"/>
<dbReference type="InterPro" id="IPR006585">
    <property type="entry name" value="FTP1"/>
</dbReference>
<evidence type="ECO:0000256" key="9">
    <source>
        <dbReference type="ARBA" id="ARBA00023239"/>
    </source>
</evidence>
<dbReference type="GO" id="GO:0042597">
    <property type="term" value="C:periplasmic space"/>
    <property type="evidence" value="ECO:0007669"/>
    <property type="project" value="InterPro"/>
</dbReference>
<evidence type="ECO:0000259" key="11">
    <source>
        <dbReference type="PROSITE" id="PS51175"/>
    </source>
</evidence>
<keyword evidence="5" id="KW-0732">Signal</keyword>
<comment type="caution">
    <text evidence="12">The sequence shown here is derived from an EMBL/GenBank/DDBJ whole genome shotgun (WGS) entry which is preliminary data.</text>
</comment>
<reference evidence="12 13" key="1">
    <citation type="submission" date="2018-07" db="EMBL/GenBank/DDBJ databases">
        <title>Genomic Encyclopedia of Type Strains, Phase IV (KMG-IV): sequencing the most valuable type-strain genomes for metagenomic binning, comparative biology and taxonomic classification.</title>
        <authorList>
            <person name="Goeker M."/>
        </authorList>
    </citation>
    <scope>NUCLEOTIDE SEQUENCE [LARGE SCALE GENOMIC DNA]</scope>
    <source>
        <strain evidence="12 13">DSM 4134</strain>
    </source>
</reference>
<keyword evidence="6" id="KW-0430">Lectin</keyword>
<feature type="domain" description="CBM6" evidence="11">
    <location>
        <begin position="484"/>
        <end position="630"/>
    </location>
</feature>
<keyword evidence="4" id="KW-0479">Metal-binding</keyword>
<dbReference type="SMART" id="SM00606">
    <property type="entry name" value="CBD_IV"/>
    <property type="match status" value="1"/>
</dbReference>
<evidence type="ECO:0000256" key="4">
    <source>
        <dbReference type="ARBA" id="ARBA00022723"/>
    </source>
</evidence>
<evidence type="ECO:0000256" key="6">
    <source>
        <dbReference type="ARBA" id="ARBA00022734"/>
    </source>
</evidence>
<dbReference type="Pfam" id="PF05426">
    <property type="entry name" value="Alginate_lyase"/>
    <property type="match status" value="1"/>
</dbReference>
<dbReference type="SUPFAM" id="SSF49373">
    <property type="entry name" value="Invasin/intimin cell-adhesion fragments"/>
    <property type="match status" value="2"/>
</dbReference>
<dbReference type="SUPFAM" id="SSF49785">
    <property type="entry name" value="Galactose-binding domain-like"/>
    <property type="match status" value="2"/>
</dbReference>
<keyword evidence="8" id="KW-1015">Disulfide bond</keyword>
<dbReference type="NCBIfam" id="TIGR04183">
    <property type="entry name" value="Por_Secre_tail"/>
    <property type="match status" value="1"/>
</dbReference>
<dbReference type="Pfam" id="PF18962">
    <property type="entry name" value="Por_Secre_tail"/>
    <property type="match status" value="1"/>
</dbReference>
<dbReference type="PANTHER" id="PTHR45713:SF6">
    <property type="entry name" value="F5_8 TYPE C DOMAIN-CONTAINING PROTEIN"/>
    <property type="match status" value="1"/>
</dbReference>
<dbReference type="InterPro" id="IPR008964">
    <property type="entry name" value="Invasin/intimin_cell_adhesion"/>
</dbReference>
<evidence type="ECO:0000313" key="12">
    <source>
        <dbReference type="EMBL" id="RED98373.1"/>
    </source>
</evidence>
<keyword evidence="7" id="KW-0106">Calcium</keyword>
<dbReference type="PROSITE" id="PS51175">
    <property type="entry name" value="CBM6"/>
    <property type="match status" value="1"/>
</dbReference>
<evidence type="ECO:0000259" key="10">
    <source>
        <dbReference type="PROSITE" id="PS50022"/>
    </source>
</evidence>
<dbReference type="InterPro" id="IPR008929">
    <property type="entry name" value="Chondroitin_lyas"/>
</dbReference>
<dbReference type="InterPro" id="IPR008979">
    <property type="entry name" value="Galactose-bd-like_sf"/>
</dbReference>
<gene>
    <name evidence="12" type="ORF">C7460_11043</name>
</gene>
<dbReference type="PANTHER" id="PTHR45713">
    <property type="entry name" value="FTP DOMAIN-CONTAINING PROTEIN"/>
    <property type="match status" value="1"/>
</dbReference>
<dbReference type="GO" id="GO:0046872">
    <property type="term" value="F:metal ion binding"/>
    <property type="evidence" value="ECO:0007669"/>
    <property type="project" value="UniProtKB-KW"/>
</dbReference>
<evidence type="ECO:0000256" key="8">
    <source>
        <dbReference type="ARBA" id="ARBA00023157"/>
    </source>
</evidence>
<dbReference type="GO" id="GO:0042806">
    <property type="term" value="F:fucose binding"/>
    <property type="evidence" value="ECO:0007669"/>
    <property type="project" value="UniProtKB-ARBA"/>
</dbReference>
<evidence type="ECO:0000256" key="1">
    <source>
        <dbReference type="ARBA" id="ARBA00002219"/>
    </source>
</evidence>
<keyword evidence="9" id="KW-0456">Lyase</keyword>
<dbReference type="InterPro" id="IPR000421">
    <property type="entry name" value="FA58C"/>
</dbReference>
<dbReference type="EMBL" id="QREG01000010">
    <property type="protein sequence ID" value="RED98373.1"/>
    <property type="molecule type" value="Genomic_DNA"/>
</dbReference>
<protein>
    <submittedName>
        <fullName evidence="12">Putative secreted protein (Por secretion system target)</fullName>
    </submittedName>
</protein>
<evidence type="ECO:0000256" key="5">
    <source>
        <dbReference type="ARBA" id="ARBA00022729"/>
    </source>
</evidence>
<evidence type="ECO:0000256" key="7">
    <source>
        <dbReference type="ARBA" id="ARBA00022837"/>
    </source>
</evidence>
<sequence>MKNITFVLWFLVMIPWIAPAQRQFVHPGLSHKQSDLDRMKAMVNAKVDPWYSSYIDMCSKHTASFDYQVQGNTSLTQIYRDAPRTNLRIFEDDSRAAYYNALRWYIEGDERHAQKAVECLNAWTGLTYVQHNGTAALTSNVIIIMLEAAELVKSTYDGWSAVDIKKFEDMLVYPGYSDTTIPPNESAEGTWYWRAYKFDPVRAGNQELCGIRTTMAIGIFLDNEKIYDRALRYITKQPGRTDDIPFPKGPHVRKGEKDRNKYRIAYDIEVLDTEANFYGNGALTNYVYENGQAQESSRDQAHTSFGLGLLCSIGEIAWNQGDDIWGHAEDRILLGLEYSLKYGVSYFQSHPDQPNPWEPTVESGEFIQRDDATLRNHALAICPVIDLDTTRFTRDAFIHQDTWELPIAHYVGRGLRSEEDAKWTIRARDYSIVANGRYETGPSGGAYVGFGGLSFHRPKGCYGDPIKGFDVAGLPVYAMHTIPTTIEAEHYDYFVTDGEGRTYHDLTTENSGGIYRTDEGVDLEVSSDGGYNITDFEMGEYLTYTVSAPGPGTYAIKVRYAAENADGKINFAFDGEDATGNVTLPATGSLDTWLDHEVSSGVYLSAGAHSMKVSATGASSAFKLTSISLEVVSVAEFRNLATSGTASQSTTAYGGEAARAIDGNTNGNYNNNSVSHTSHEDGLKWWQVDLGKDYVITSVVVHNRTGSTSYSEILNNFTVEVINAKEDTVFSYFQEEYPNPALTVNTGEQKGRYVRIWKTSQKAITLAEVEVFGYEIQKKSQSITFDALPEKTVGDADFDAGAVASSGLPVTYTSSNTSVATIESGKIRLVGSGVTTITASQAGDDTYSAANEVAQVLMVSDPAKEEQTITLADFGAVYYGDAPFVPEASASSGLSLTFSSSNEQVAIITEGKIELKSAGVTEITARQAGDATYNPATATKTLTVQKIAQTITFEPLEPRKTSAEPFDPGATASSGLLVTYSSSNDTVATIVNNEVHIVGVGSTTITAYQVGSNAYQPADPVTQVLQVKKEQVITFEALPVKSVGDEPFDPGATVSSGLPITYTSSDADVAEIIDGKIHLKGSGVVTITASQPGDDLYFAADEVAQNMAVLGGTVLSVADGLRVYPNPVDTWVKIVNSSQERFTDYRLYAVNGQLLKSGSIGPTATTVHIALPNFHTGLYILKVSNQNTSQVFRLIKH</sequence>